<organism evidence="2 3">
    <name type="scientific">Stentor coeruleus</name>
    <dbReference type="NCBI Taxonomy" id="5963"/>
    <lineage>
        <taxon>Eukaryota</taxon>
        <taxon>Sar</taxon>
        <taxon>Alveolata</taxon>
        <taxon>Ciliophora</taxon>
        <taxon>Postciliodesmatophora</taxon>
        <taxon>Heterotrichea</taxon>
        <taxon>Heterotrichida</taxon>
        <taxon>Stentoridae</taxon>
        <taxon>Stentor</taxon>
    </lineage>
</organism>
<dbReference type="AlphaFoldDB" id="A0A1R2D2Q9"/>
<feature type="region of interest" description="Disordered" evidence="1">
    <location>
        <begin position="74"/>
        <end position="110"/>
    </location>
</feature>
<feature type="region of interest" description="Disordered" evidence="1">
    <location>
        <begin position="22"/>
        <end position="59"/>
    </location>
</feature>
<dbReference type="EMBL" id="MPUH01000011">
    <property type="protein sequence ID" value="OMJ95532.1"/>
    <property type="molecule type" value="Genomic_DNA"/>
</dbReference>
<sequence length="297" mass="34012">MADCDIVFGNLKRERDPDIKSLLTWQENPSTARPKREKSGKWLSETQHAYQYHKEPPSENIQKSLVDLVPTNLQEPPVQNLEPEILAKKPEAKKYKEKNPLEPSRNLSDSAFSSKYKKPVFAQYGQGNISQPNKMLFSKSHMKTHNVLLFKTSKDKKSVENTAKVQALLLETKKELKKTQMVKKDIPQTESAGEYKQENAEKNENPENKEVAEGSRNEGTIDFSTQVQSKPGENVCKNCQCLYQYDKEEEFTKKYMTMPAERNPQNYKNLPVSFTKNIPIAGRCPKKSESAYTVIFG</sequence>
<feature type="compositionally biased region" description="Basic and acidic residues" evidence="1">
    <location>
        <begin position="178"/>
        <end position="216"/>
    </location>
</feature>
<name>A0A1R2D2Q9_9CILI</name>
<feature type="compositionally biased region" description="Basic and acidic residues" evidence="1">
    <location>
        <begin position="85"/>
        <end position="100"/>
    </location>
</feature>
<proteinExistence type="predicted"/>
<keyword evidence="3" id="KW-1185">Reference proteome</keyword>
<protein>
    <submittedName>
        <fullName evidence="2">Uncharacterized protein</fullName>
    </submittedName>
</protein>
<reference evidence="2 3" key="1">
    <citation type="submission" date="2016-11" db="EMBL/GenBank/DDBJ databases">
        <title>The macronuclear genome of Stentor coeruleus: a giant cell with tiny introns.</title>
        <authorList>
            <person name="Slabodnick M."/>
            <person name="Ruby J.G."/>
            <person name="Reiff S.B."/>
            <person name="Swart E.C."/>
            <person name="Gosai S."/>
            <person name="Prabakaran S."/>
            <person name="Witkowska E."/>
            <person name="Larue G.E."/>
            <person name="Fisher S."/>
            <person name="Freeman R.M."/>
            <person name="Gunawardena J."/>
            <person name="Chu W."/>
            <person name="Stover N.A."/>
            <person name="Gregory B.D."/>
            <person name="Nowacki M."/>
            <person name="Derisi J."/>
            <person name="Roy S.W."/>
            <person name="Marshall W.F."/>
            <person name="Sood P."/>
        </authorList>
    </citation>
    <scope>NUCLEOTIDE SEQUENCE [LARGE SCALE GENOMIC DNA]</scope>
    <source>
        <strain evidence="2">WM001</strain>
    </source>
</reference>
<gene>
    <name evidence="2" type="ORF">SteCoe_1135</name>
</gene>
<accession>A0A1R2D2Q9</accession>
<evidence type="ECO:0000313" key="3">
    <source>
        <dbReference type="Proteomes" id="UP000187209"/>
    </source>
</evidence>
<evidence type="ECO:0000256" key="1">
    <source>
        <dbReference type="SAM" id="MobiDB-lite"/>
    </source>
</evidence>
<evidence type="ECO:0000313" key="2">
    <source>
        <dbReference type="EMBL" id="OMJ95532.1"/>
    </source>
</evidence>
<dbReference type="Proteomes" id="UP000187209">
    <property type="component" value="Unassembled WGS sequence"/>
</dbReference>
<comment type="caution">
    <text evidence="2">The sequence shown here is derived from an EMBL/GenBank/DDBJ whole genome shotgun (WGS) entry which is preliminary data.</text>
</comment>
<feature type="region of interest" description="Disordered" evidence="1">
    <location>
        <begin position="178"/>
        <end position="219"/>
    </location>
</feature>